<reference evidence="5 6" key="1">
    <citation type="submission" date="2020-03" db="EMBL/GenBank/DDBJ databases">
        <authorList>
            <person name="Zhu W."/>
        </authorList>
    </citation>
    <scope>NUCLEOTIDE SEQUENCE [LARGE SCALE GENOMIC DNA]</scope>
    <source>
        <strain evidence="5 6">185</strain>
    </source>
</reference>
<evidence type="ECO:0000256" key="3">
    <source>
        <dbReference type="ARBA" id="ARBA00022801"/>
    </source>
</evidence>
<dbReference type="NCBIfam" id="TIGR00685">
    <property type="entry name" value="T6PP"/>
    <property type="match status" value="1"/>
</dbReference>
<dbReference type="EC" id="3.1.3.12" evidence="4"/>
<dbReference type="EMBL" id="CP049916">
    <property type="protein sequence ID" value="QIO09060.1"/>
    <property type="molecule type" value="Genomic_DNA"/>
</dbReference>
<proteinExistence type="inferred from homology"/>
<comment type="similarity">
    <text evidence="2 4">Belongs to the trehalose phosphatase family.</text>
</comment>
<dbReference type="Gene3D" id="3.30.70.1020">
    <property type="entry name" value="Trehalose-6-phosphate phosphatase related protein, domain 2"/>
    <property type="match status" value="1"/>
</dbReference>
<evidence type="ECO:0000313" key="5">
    <source>
        <dbReference type="EMBL" id="QIO09060.1"/>
    </source>
</evidence>
<dbReference type="InterPro" id="IPR023214">
    <property type="entry name" value="HAD_sf"/>
</dbReference>
<evidence type="ECO:0000313" key="6">
    <source>
        <dbReference type="Proteomes" id="UP000501939"/>
    </source>
</evidence>
<keyword evidence="6" id="KW-1185">Reference proteome</keyword>
<organism evidence="5 6">
    <name type="scientific">Acinetobacter lanii</name>
    <dbReference type="NCBI Taxonomy" id="2715163"/>
    <lineage>
        <taxon>Bacteria</taxon>
        <taxon>Pseudomonadati</taxon>
        <taxon>Pseudomonadota</taxon>
        <taxon>Gammaproteobacteria</taxon>
        <taxon>Moraxellales</taxon>
        <taxon>Moraxellaceae</taxon>
        <taxon>Acinetobacter</taxon>
    </lineage>
</organism>
<dbReference type="InterPro" id="IPR036412">
    <property type="entry name" value="HAD-like_sf"/>
</dbReference>
<dbReference type="InterPro" id="IPR006379">
    <property type="entry name" value="HAD-SF_hydro_IIB"/>
</dbReference>
<dbReference type="InterPro" id="IPR003337">
    <property type="entry name" value="Trehalose_PPase"/>
</dbReference>
<dbReference type="Pfam" id="PF02358">
    <property type="entry name" value="Trehalose_PPase"/>
    <property type="match status" value="1"/>
</dbReference>
<dbReference type="InterPro" id="IPR044651">
    <property type="entry name" value="OTSB-like"/>
</dbReference>
<dbReference type="SUPFAM" id="SSF56784">
    <property type="entry name" value="HAD-like"/>
    <property type="match status" value="1"/>
</dbReference>
<evidence type="ECO:0000256" key="4">
    <source>
        <dbReference type="RuleBase" id="RU361117"/>
    </source>
</evidence>
<name>A0A6G8S4P6_9GAMM</name>
<dbReference type="AlphaFoldDB" id="A0A6G8S4P6"/>
<dbReference type="GO" id="GO:0004805">
    <property type="term" value="F:trehalose-phosphatase activity"/>
    <property type="evidence" value="ECO:0007669"/>
    <property type="project" value="UniProtKB-EC"/>
</dbReference>
<dbReference type="GO" id="GO:0005992">
    <property type="term" value="P:trehalose biosynthetic process"/>
    <property type="evidence" value="ECO:0007669"/>
    <property type="project" value="UniProtKB-UniPathway"/>
</dbReference>
<dbReference type="KEGG" id="alj:G8D99_08555"/>
<keyword evidence="4" id="KW-0460">Magnesium</keyword>
<dbReference type="GO" id="GO:0000287">
    <property type="term" value="F:magnesium ion binding"/>
    <property type="evidence" value="ECO:0007669"/>
    <property type="project" value="UniProtKB-ARBA"/>
</dbReference>
<evidence type="ECO:0000256" key="1">
    <source>
        <dbReference type="ARBA" id="ARBA00005199"/>
    </source>
</evidence>
<dbReference type="Proteomes" id="UP000501939">
    <property type="component" value="Chromosome"/>
</dbReference>
<dbReference type="NCBIfam" id="TIGR01484">
    <property type="entry name" value="HAD-SF-IIB"/>
    <property type="match status" value="1"/>
</dbReference>
<comment type="catalytic activity">
    <reaction evidence="4">
        <text>alpha,alpha-trehalose 6-phosphate + H2O = alpha,alpha-trehalose + phosphate</text>
        <dbReference type="Rhea" id="RHEA:23420"/>
        <dbReference type="ChEBI" id="CHEBI:15377"/>
        <dbReference type="ChEBI" id="CHEBI:16551"/>
        <dbReference type="ChEBI" id="CHEBI:43474"/>
        <dbReference type="ChEBI" id="CHEBI:58429"/>
        <dbReference type="EC" id="3.1.3.12"/>
    </reaction>
</comment>
<accession>A0A6G8S4P6</accession>
<dbReference type="UniPathway" id="UPA00299"/>
<comment type="function">
    <text evidence="4">Removes the phosphate from trehalose 6-phosphate to produce free trehalose.</text>
</comment>
<comment type="cofactor">
    <cofactor evidence="4">
        <name>Mg(2+)</name>
        <dbReference type="ChEBI" id="CHEBI:18420"/>
    </cofactor>
</comment>
<dbReference type="RefSeq" id="WP_166324500.1">
    <property type="nucleotide sequence ID" value="NZ_CP049916.1"/>
</dbReference>
<protein>
    <recommendedName>
        <fullName evidence="4">Trehalose 6-phosphate phosphatase</fullName>
        <ecNumber evidence="4">3.1.3.12</ecNumber>
    </recommendedName>
</protein>
<dbReference type="Gene3D" id="3.40.50.1000">
    <property type="entry name" value="HAD superfamily/HAD-like"/>
    <property type="match status" value="1"/>
</dbReference>
<dbReference type="PANTHER" id="PTHR43768:SF3">
    <property type="entry name" value="TREHALOSE 6-PHOSPHATE PHOSPHATASE"/>
    <property type="match status" value="1"/>
</dbReference>
<keyword evidence="4" id="KW-0479">Metal-binding</keyword>
<keyword evidence="3 4" id="KW-0378">Hydrolase</keyword>
<comment type="pathway">
    <text evidence="1 4">Glycan biosynthesis; trehalose biosynthesis.</text>
</comment>
<dbReference type="PANTHER" id="PTHR43768">
    <property type="entry name" value="TREHALOSE 6-PHOSPHATE PHOSPHATASE"/>
    <property type="match status" value="1"/>
</dbReference>
<evidence type="ECO:0000256" key="2">
    <source>
        <dbReference type="ARBA" id="ARBA00008770"/>
    </source>
</evidence>
<sequence length="283" mass="31606">MFSSNTESMTDGEQFISAEDLIAQHFQPEQAYALFLDIDGTISEFHVDPQQSFIPKHTLKALENLQQHYPIIAVTGRSVSDAYRLFSPLDLAIAGTHGLEIQLSQQSDIQHPKHHLNFDDLYSDIEQACRDYPALLFERKKYAVAIHYRSQPDLEADVKVIAQALLKKYSALKLNLGKCVVELILAQADKGQAITTLYTQLDLNGVTPIFIGDDVTDESGFKTINDLGGISIKVGSGATHAKYRFKSVQNTLRFIELFLAFSNNNKTRQSHVLTTDGEITCLN</sequence>
<gene>
    <name evidence="5" type="primary">otsB</name>
    <name evidence="5" type="ORF">G8D99_08555</name>
</gene>